<accession>A0A562PR55</accession>
<name>A0A562PR55_9FLAO</name>
<evidence type="ECO:0000313" key="5">
    <source>
        <dbReference type="Proteomes" id="UP000321392"/>
    </source>
</evidence>
<evidence type="ECO:0000313" key="2">
    <source>
        <dbReference type="EMBL" id="RDI53662.1"/>
    </source>
</evidence>
<evidence type="ECO:0000313" key="4">
    <source>
        <dbReference type="Proteomes" id="UP000254518"/>
    </source>
</evidence>
<comment type="caution">
    <text evidence="3">The sequence shown here is derived from an EMBL/GenBank/DDBJ whole genome shotgun (WGS) entry which is preliminary data.</text>
</comment>
<keyword evidence="4" id="KW-1185">Reference proteome</keyword>
<feature type="transmembrane region" description="Helical" evidence="1">
    <location>
        <begin position="13"/>
        <end position="31"/>
    </location>
</feature>
<dbReference type="EMBL" id="QQBA01000008">
    <property type="protein sequence ID" value="RDI53662.1"/>
    <property type="molecule type" value="Genomic_DNA"/>
</dbReference>
<reference evidence="2 4" key="2">
    <citation type="submission" date="2018-07" db="EMBL/GenBank/DDBJ databases">
        <title>Genomic Encyclopedia of Type Strains, Phase IV (KMG-IV): sequencing the most valuable type-strain genomes for metagenomic binning, comparative biology and taxonomic classification.</title>
        <authorList>
            <person name="Goeker M."/>
        </authorList>
    </citation>
    <scope>NUCLEOTIDE SEQUENCE [LARGE SCALE GENOMIC DNA]</scope>
    <source>
        <strain evidence="2 4">DSM 19728</strain>
    </source>
</reference>
<dbReference type="Proteomes" id="UP000321392">
    <property type="component" value="Unassembled WGS sequence"/>
</dbReference>
<dbReference type="AlphaFoldDB" id="A0A562PR55"/>
<evidence type="ECO:0000313" key="3">
    <source>
        <dbReference type="EMBL" id="TWI46889.1"/>
    </source>
</evidence>
<keyword evidence="1" id="KW-0472">Membrane</keyword>
<organism evidence="3 5">
    <name type="scientific">Flavobacterium glaciei</name>
    <dbReference type="NCBI Taxonomy" id="386300"/>
    <lineage>
        <taxon>Bacteria</taxon>
        <taxon>Pseudomonadati</taxon>
        <taxon>Bacteroidota</taxon>
        <taxon>Flavobacteriia</taxon>
        <taxon>Flavobacteriales</taxon>
        <taxon>Flavobacteriaceae</taxon>
        <taxon>Flavobacterium</taxon>
    </lineage>
</organism>
<proteinExistence type="predicted"/>
<evidence type="ECO:0000256" key="1">
    <source>
        <dbReference type="SAM" id="Phobius"/>
    </source>
</evidence>
<gene>
    <name evidence="2" type="ORF">DFR66_1088</name>
    <name evidence="3" type="ORF">IQ02_01719</name>
</gene>
<dbReference type="EMBL" id="VLKX01000008">
    <property type="protein sequence ID" value="TWI46889.1"/>
    <property type="molecule type" value="Genomic_DNA"/>
</dbReference>
<dbReference type="RefSeq" id="WP_114754378.1">
    <property type="nucleotide sequence ID" value="NZ_QQBA01000008.1"/>
</dbReference>
<protein>
    <submittedName>
        <fullName evidence="3">Uncharacterized protein</fullName>
    </submittedName>
</protein>
<sequence>MVSFTEKFTFIEGLTITFSIIAILISVLSYYDTTIRDRRQLRIHKIEEMIEIIILIIGNYAEFDDLFCLQEKIRSISDFEDFELEKKALMEQEKKYINALTLISNDLRLREKIIRLNILATTYLPNNDLKNRVKSLVSLISHIYEATVNQNYNKTKRNFKTYPRAWVLLPYVERLQLDLSKEMKLGYESNMFSKNPYQEKFLKELNIN</sequence>
<keyword evidence="1" id="KW-0812">Transmembrane</keyword>
<dbReference type="Proteomes" id="UP000254518">
    <property type="component" value="Unassembled WGS sequence"/>
</dbReference>
<keyword evidence="1" id="KW-1133">Transmembrane helix</keyword>
<reference evidence="3" key="3">
    <citation type="submission" date="2019-07" db="EMBL/GenBank/DDBJ databases">
        <authorList>
            <person name="Whitman W."/>
            <person name="Huntemann M."/>
            <person name="Clum A."/>
            <person name="Pillay M."/>
            <person name="Palaniappan K."/>
            <person name="Varghese N."/>
            <person name="Mikhailova N."/>
            <person name="Stamatis D."/>
            <person name="Reddy T."/>
            <person name="Daum C."/>
            <person name="Shapiro N."/>
            <person name="Ivanova N."/>
            <person name="Kyrpides N."/>
            <person name="Woyke T."/>
        </authorList>
    </citation>
    <scope>NUCLEOTIDE SEQUENCE</scope>
    <source>
        <strain evidence="3">CGMCC 1.5380</strain>
    </source>
</reference>
<reference evidence="3 5" key="1">
    <citation type="journal article" date="2015" name="Stand. Genomic Sci.">
        <title>Genomic Encyclopedia of Bacterial and Archaeal Type Strains, Phase III: the genomes of soil and plant-associated and newly described type strains.</title>
        <authorList>
            <person name="Whitman W.B."/>
            <person name="Woyke T."/>
            <person name="Klenk H.P."/>
            <person name="Zhou Y."/>
            <person name="Lilburn T.G."/>
            <person name="Beck B.J."/>
            <person name="De Vos P."/>
            <person name="Vandamme P."/>
            <person name="Eisen J.A."/>
            <person name="Garrity G."/>
            <person name="Hugenholtz P."/>
            <person name="Kyrpides N.C."/>
        </authorList>
    </citation>
    <scope>NUCLEOTIDE SEQUENCE [LARGE SCALE GENOMIC DNA]</scope>
    <source>
        <strain evidence="3 5">CGMCC 1.5380</strain>
    </source>
</reference>